<proteinExistence type="predicted"/>
<sequence>MGSDQGSSMGGSDLDSVKDRLKNVEEEKNVLANALEWKEQQWKTQIETAQLEVEEQKRKREAETISFKSQIAELEAAARQALETRPPPPCPLPERRPATLLGLLRCPVRGGAGGGGLQPAFGAHVEGDQRDRRRRGAVVLHAGLQGLHHTADHPRGQSHLGLRAAPREVAVLPRQRALQPAVAPEGDRRPPRMADVGQAVDGPAGFLIRDLGCEAFTSRSRRDVRLRGHSGALPGRAGLRQAAGDPDHPGAPEPPGLRQGRQESAAPRPDEQRPLVALWAQRPPRQGTTRNEP</sequence>
<gene>
    <name evidence="2" type="ORF">PCOR1329_LOCUS32611</name>
</gene>
<organism evidence="2 3">
    <name type="scientific">Prorocentrum cordatum</name>
    <dbReference type="NCBI Taxonomy" id="2364126"/>
    <lineage>
        <taxon>Eukaryota</taxon>
        <taxon>Sar</taxon>
        <taxon>Alveolata</taxon>
        <taxon>Dinophyceae</taxon>
        <taxon>Prorocentrales</taxon>
        <taxon>Prorocentraceae</taxon>
        <taxon>Prorocentrum</taxon>
    </lineage>
</organism>
<protein>
    <recommendedName>
        <fullName evidence="4">Centrosomal protein POC5</fullName>
    </recommendedName>
</protein>
<feature type="region of interest" description="Disordered" evidence="1">
    <location>
        <begin position="1"/>
        <end position="21"/>
    </location>
</feature>
<evidence type="ECO:0000313" key="3">
    <source>
        <dbReference type="Proteomes" id="UP001189429"/>
    </source>
</evidence>
<evidence type="ECO:0008006" key="4">
    <source>
        <dbReference type="Google" id="ProtNLM"/>
    </source>
</evidence>
<comment type="caution">
    <text evidence="2">The sequence shown here is derived from an EMBL/GenBank/DDBJ whole genome shotgun (WGS) entry which is preliminary data.</text>
</comment>
<accession>A0ABN9SU60</accession>
<dbReference type="Proteomes" id="UP001189429">
    <property type="component" value="Unassembled WGS sequence"/>
</dbReference>
<feature type="region of interest" description="Disordered" evidence="1">
    <location>
        <begin position="226"/>
        <end position="293"/>
    </location>
</feature>
<dbReference type="EMBL" id="CAUYUJ010013313">
    <property type="protein sequence ID" value="CAK0835974.1"/>
    <property type="molecule type" value="Genomic_DNA"/>
</dbReference>
<reference evidence="2" key="1">
    <citation type="submission" date="2023-10" db="EMBL/GenBank/DDBJ databases">
        <authorList>
            <person name="Chen Y."/>
            <person name="Shah S."/>
            <person name="Dougan E. K."/>
            <person name="Thang M."/>
            <person name="Chan C."/>
        </authorList>
    </citation>
    <scope>NUCLEOTIDE SEQUENCE [LARGE SCALE GENOMIC DNA]</scope>
</reference>
<feature type="region of interest" description="Disordered" evidence="1">
    <location>
        <begin position="171"/>
        <end position="199"/>
    </location>
</feature>
<name>A0ABN9SU60_9DINO</name>
<keyword evidence="3" id="KW-1185">Reference proteome</keyword>
<feature type="compositionally biased region" description="Low complexity" evidence="1">
    <location>
        <begin position="1"/>
        <end position="14"/>
    </location>
</feature>
<evidence type="ECO:0000313" key="2">
    <source>
        <dbReference type="EMBL" id="CAK0835974.1"/>
    </source>
</evidence>
<evidence type="ECO:0000256" key="1">
    <source>
        <dbReference type="SAM" id="MobiDB-lite"/>
    </source>
</evidence>